<name>A0A1R3HMG6_COCAP</name>
<comment type="caution">
    <text evidence="1">The sequence shown here is derived from an EMBL/GenBank/DDBJ whole genome shotgun (WGS) entry which is preliminary data.</text>
</comment>
<evidence type="ECO:0000313" key="1">
    <source>
        <dbReference type="EMBL" id="OMO71460.1"/>
    </source>
</evidence>
<feature type="non-terminal residue" evidence="1">
    <location>
        <position position="1"/>
    </location>
</feature>
<reference evidence="1 2" key="1">
    <citation type="submission" date="2013-09" db="EMBL/GenBank/DDBJ databases">
        <title>Corchorus capsularis genome sequencing.</title>
        <authorList>
            <person name="Alam M."/>
            <person name="Haque M.S."/>
            <person name="Islam M.S."/>
            <person name="Emdad E.M."/>
            <person name="Islam M.M."/>
            <person name="Ahmed B."/>
            <person name="Halim A."/>
            <person name="Hossen Q.M.M."/>
            <person name="Hossain M.Z."/>
            <person name="Ahmed R."/>
            <person name="Khan M.M."/>
            <person name="Islam R."/>
            <person name="Rashid M.M."/>
            <person name="Khan S.A."/>
            <person name="Rahman M.S."/>
            <person name="Alam M."/>
        </authorList>
    </citation>
    <scope>NUCLEOTIDE SEQUENCE [LARGE SCALE GENOMIC DNA]</scope>
    <source>
        <strain evidence="2">cv. CVL-1</strain>
        <tissue evidence="1">Whole seedling</tissue>
    </source>
</reference>
<keyword evidence="2" id="KW-1185">Reference proteome</keyword>
<evidence type="ECO:0000313" key="2">
    <source>
        <dbReference type="Proteomes" id="UP000188268"/>
    </source>
</evidence>
<dbReference type="EMBL" id="AWWV01011607">
    <property type="protein sequence ID" value="OMO71460.1"/>
    <property type="molecule type" value="Genomic_DNA"/>
</dbReference>
<protein>
    <submittedName>
        <fullName evidence="1">Uncharacterized protein</fullName>
    </submittedName>
</protein>
<gene>
    <name evidence="1" type="ORF">CCACVL1_18213</name>
</gene>
<accession>A0A1R3HMG6</accession>
<organism evidence="1 2">
    <name type="scientific">Corchorus capsularis</name>
    <name type="common">Jute</name>
    <dbReference type="NCBI Taxonomy" id="210143"/>
    <lineage>
        <taxon>Eukaryota</taxon>
        <taxon>Viridiplantae</taxon>
        <taxon>Streptophyta</taxon>
        <taxon>Embryophyta</taxon>
        <taxon>Tracheophyta</taxon>
        <taxon>Spermatophyta</taxon>
        <taxon>Magnoliopsida</taxon>
        <taxon>eudicotyledons</taxon>
        <taxon>Gunneridae</taxon>
        <taxon>Pentapetalae</taxon>
        <taxon>rosids</taxon>
        <taxon>malvids</taxon>
        <taxon>Malvales</taxon>
        <taxon>Malvaceae</taxon>
        <taxon>Grewioideae</taxon>
        <taxon>Apeibeae</taxon>
        <taxon>Corchorus</taxon>
    </lineage>
</organism>
<proteinExistence type="predicted"/>
<sequence length="39" mass="4475">TVAWGDANDAQIGRRDVERMTAINKGNDAYHDAMRQQIW</sequence>
<dbReference type="Proteomes" id="UP000188268">
    <property type="component" value="Unassembled WGS sequence"/>
</dbReference>
<dbReference type="AlphaFoldDB" id="A0A1R3HMG6"/>
<dbReference type="Gramene" id="OMO71460">
    <property type="protein sequence ID" value="OMO71460"/>
    <property type="gene ID" value="CCACVL1_18213"/>
</dbReference>